<dbReference type="Gene3D" id="1.50.10.10">
    <property type="match status" value="1"/>
</dbReference>
<dbReference type="GO" id="GO:0005975">
    <property type="term" value="P:carbohydrate metabolic process"/>
    <property type="evidence" value="ECO:0007669"/>
    <property type="project" value="InterPro"/>
</dbReference>
<dbReference type="PANTHER" id="PTHR33886">
    <property type="entry name" value="UNSATURATED RHAMNOGALACTURONAN HYDROLASE (EUROFUNG)"/>
    <property type="match status" value="1"/>
</dbReference>
<keyword evidence="3" id="KW-1185">Reference proteome</keyword>
<dbReference type="InterPro" id="IPR012341">
    <property type="entry name" value="6hp_glycosidase-like_sf"/>
</dbReference>
<dbReference type="STRING" id="1612624.ADU59_15615"/>
<keyword evidence="1 2" id="KW-0378">Hydrolase</keyword>
<dbReference type="OrthoDB" id="9812931at2"/>
<dbReference type="InterPro" id="IPR010905">
    <property type="entry name" value="Glyco_hydro_88"/>
</dbReference>
<dbReference type="Proteomes" id="UP000093111">
    <property type="component" value="Unassembled WGS sequence"/>
</dbReference>
<dbReference type="InterPro" id="IPR008928">
    <property type="entry name" value="6-hairpin_glycosidase_sf"/>
</dbReference>
<dbReference type="PATRIC" id="fig|1612624.7.peg.5048"/>
<comment type="caution">
    <text evidence="2">The sequence shown here is derived from an EMBL/GenBank/DDBJ whole genome shotgun (WGS) entry which is preliminary data.</text>
</comment>
<evidence type="ECO:0000256" key="1">
    <source>
        <dbReference type="ARBA" id="ARBA00022801"/>
    </source>
</evidence>
<dbReference type="SUPFAM" id="SSF48208">
    <property type="entry name" value="Six-hairpin glycosidases"/>
    <property type="match status" value="1"/>
</dbReference>
<dbReference type="InterPro" id="IPR052043">
    <property type="entry name" value="PolySaccharide_Degr_Enz"/>
</dbReference>
<reference evidence="2 3" key="1">
    <citation type="journal article" date="2016" name="Syst. Appl. Microbiol.">
        <title>Pararhizobium polonicum sp. nov. isolated from tumors on stone fruit rootstocks.</title>
        <authorList>
            <person name="Pulawska J."/>
            <person name="Kuzmanovic N."/>
            <person name="Willems A."/>
            <person name="Pothier J.F."/>
        </authorList>
    </citation>
    <scope>NUCLEOTIDE SEQUENCE [LARGE SCALE GENOMIC DNA]</scope>
    <source>
        <strain evidence="2 3">F5.1</strain>
    </source>
</reference>
<evidence type="ECO:0000313" key="2">
    <source>
        <dbReference type="EMBL" id="OBZ94612.1"/>
    </source>
</evidence>
<dbReference type="EMBL" id="LGLV01000009">
    <property type="protein sequence ID" value="OBZ94612.1"/>
    <property type="molecule type" value="Genomic_DNA"/>
</dbReference>
<dbReference type="Pfam" id="PF07470">
    <property type="entry name" value="Glyco_hydro_88"/>
    <property type="match status" value="1"/>
</dbReference>
<dbReference type="RefSeq" id="WP_068955060.1">
    <property type="nucleotide sequence ID" value="NZ_LGLV01000009.1"/>
</dbReference>
<name>A0A1C7P015_9HYPH</name>
<accession>A0A1C7P015</accession>
<protein>
    <submittedName>
        <fullName evidence="2">Glycosyl hydrolase</fullName>
    </submittedName>
</protein>
<evidence type="ECO:0000313" key="3">
    <source>
        <dbReference type="Proteomes" id="UP000093111"/>
    </source>
</evidence>
<sequence>MIPAADITSAISQISRGFRRLKGIGDTAGADTGEIVFDEWDWEVGVGLYGYFRDAEERDDQAAFDRLIRWYENQLARGLPRRQVNSTSPMLVFSLLAEKFGREDWKAIVHDWALWIFEEMPRTEEGGYQHLVKERDNEGQLWDDTLFMAVLFMTTAGRLCGRPDWIEDAHYQYLCHIRFLGDPPSGLFFHGWTFLGRHNYARALWARGNAWITIAIPELFRIAPPQGAVARYLKEVYRTQVRVLQTLQNEQGMFHTLLDDAGSPIEASATAGIGYGILAGIREGLIDESFRVTAERSLSAILSRIDETGLLMDVSDGTPMGEDLDFYRRIKNLPTPYGQALGGLFLMESRRQAC</sequence>
<dbReference type="PANTHER" id="PTHR33886:SF8">
    <property type="entry name" value="UNSATURATED RHAMNOGALACTURONAN HYDROLASE (EUROFUNG)"/>
    <property type="match status" value="1"/>
</dbReference>
<dbReference type="GO" id="GO:0016787">
    <property type="term" value="F:hydrolase activity"/>
    <property type="evidence" value="ECO:0007669"/>
    <property type="project" value="UniProtKB-KW"/>
</dbReference>
<dbReference type="AlphaFoldDB" id="A0A1C7P015"/>
<organism evidence="2 3">
    <name type="scientific">Pararhizobium polonicum</name>
    <dbReference type="NCBI Taxonomy" id="1612624"/>
    <lineage>
        <taxon>Bacteria</taxon>
        <taxon>Pseudomonadati</taxon>
        <taxon>Pseudomonadota</taxon>
        <taxon>Alphaproteobacteria</taxon>
        <taxon>Hyphomicrobiales</taxon>
        <taxon>Rhizobiaceae</taxon>
        <taxon>Rhizobium/Agrobacterium group</taxon>
        <taxon>Pararhizobium</taxon>
    </lineage>
</organism>
<proteinExistence type="predicted"/>
<gene>
    <name evidence="2" type="ORF">ADU59_15615</name>
</gene>